<dbReference type="PANTHER" id="PTHR43584:SF8">
    <property type="entry name" value="N-ACETYLMURAMATE ALPHA-1-PHOSPHATE URIDYLYLTRANSFERASE"/>
    <property type="match status" value="1"/>
</dbReference>
<name>A0A830GW98_9CREN</name>
<evidence type="ECO:0000313" key="4">
    <source>
        <dbReference type="Proteomes" id="UP000610960"/>
    </source>
</evidence>
<dbReference type="Proteomes" id="UP000610960">
    <property type="component" value="Unassembled WGS sequence"/>
</dbReference>
<protein>
    <recommendedName>
        <fullName evidence="5">Glucose-1-phosphate thymidylyltransferase</fullName>
    </recommendedName>
</protein>
<keyword evidence="4" id="KW-1185">Reference proteome</keyword>
<evidence type="ECO:0008006" key="5">
    <source>
        <dbReference type="Google" id="ProtNLM"/>
    </source>
</evidence>
<proteinExistence type="predicted"/>
<gene>
    <name evidence="3" type="ORF">GCM10007981_16600</name>
</gene>
<dbReference type="Gene3D" id="2.160.10.10">
    <property type="entry name" value="Hexapeptide repeat proteins"/>
    <property type="match status" value="1"/>
</dbReference>
<reference evidence="3" key="2">
    <citation type="submission" date="2020-09" db="EMBL/GenBank/DDBJ databases">
        <authorList>
            <person name="Sun Q."/>
            <person name="Ohkuma M."/>
        </authorList>
    </citation>
    <scope>NUCLEOTIDE SEQUENCE</scope>
    <source>
        <strain evidence="3">JCM 10088</strain>
    </source>
</reference>
<dbReference type="EMBL" id="BMNL01000003">
    <property type="protein sequence ID" value="GGP22026.1"/>
    <property type="molecule type" value="Genomic_DNA"/>
</dbReference>
<dbReference type="InterPro" id="IPR011004">
    <property type="entry name" value="Trimer_LpxA-like_sf"/>
</dbReference>
<organism evidence="3 4">
    <name type="scientific">Thermocladium modestius</name>
    <dbReference type="NCBI Taxonomy" id="62609"/>
    <lineage>
        <taxon>Archaea</taxon>
        <taxon>Thermoproteota</taxon>
        <taxon>Thermoprotei</taxon>
        <taxon>Thermoproteales</taxon>
        <taxon>Thermoproteaceae</taxon>
        <taxon>Thermocladium</taxon>
    </lineage>
</organism>
<sequence length="391" mass="42347">MVGGKLNNACDSPHEMDIALLDDCRDRFVPISYTTPTPFLITGGLRLVEHWMIRLGKGVGLDLAMQLDEAELHLSRNELLLSKWWGYEPRLSPNSSTSISACVLPTNETVAKVMEYVERGARVVCGGEELIHGDGEAVEDCSLPVLRGAWDLIKFNHELLLETIPLLGRGDVVSVDSKIRDAHLDTSSGPIAVIGANIVNPVSIKGPALVGPDCELQSFTLLRPGSVLYWGNVVGGEVKNSVLDKGSRKPHHGYLGDSYLGKWINLGAGTSVSNLKNTLGHVRFMGRDTGMSKLGPIIGDWVRSGINSSIMTGKAVGPGSHVYGLVSIDVPPFVFFKNYGEPVMSQVNADKLGEIIRRSADGDEREARLASMVYEATGKLRIGIGKFNFKL</sequence>
<evidence type="ECO:0000256" key="2">
    <source>
        <dbReference type="ARBA" id="ARBA00023315"/>
    </source>
</evidence>
<keyword evidence="1" id="KW-0808">Transferase</keyword>
<dbReference type="AlphaFoldDB" id="A0A830GW98"/>
<evidence type="ECO:0000256" key="1">
    <source>
        <dbReference type="ARBA" id="ARBA00022679"/>
    </source>
</evidence>
<reference evidence="3" key="1">
    <citation type="journal article" date="2014" name="Int. J. Syst. Evol. Microbiol.">
        <title>Complete genome sequence of Corynebacterium casei LMG S-19264T (=DSM 44701T), isolated from a smear-ripened cheese.</title>
        <authorList>
            <consortium name="US DOE Joint Genome Institute (JGI-PGF)"/>
            <person name="Walter F."/>
            <person name="Albersmeier A."/>
            <person name="Kalinowski J."/>
            <person name="Ruckert C."/>
        </authorList>
    </citation>
    <scope>NUCLEOTIDE SEQUENCE</scope>
    <source>
        <strain evidence="3">JCM 10088</strain>
    </source>
</reference>
<accession>A0A830GW98</accession>
<dbReference type="InterPro" id="IPR050065">
    <property type="entry name" value="GlmU-like"/>
</dbReference>
<dbReference type="PANTHER" id="PTHR43584">
    <property type="entry name" value="NUCLEOTIDYL TRANSFERASE"/>
    <property type="match status" value="1"/>
</dbReference>
<evidence type="ECO:0000313" key="3">
    <source>
        <dbReference type="EMBL" id="GGP22026.1"/>
    </source>
</evidence>
<comment type="caution">
    <text evidence="3">The sequence shown here is derived from an EMBL/GenBank/DDBJ whole genome shotgun (WGS) entry which is preliminary data.</text>
</comment>
<dbReference type="GO" id="GO:0016746">
    <property type="term" value="F:acyltransferase activity"/>
    <property type="evidence" value="ECO:0007669"/>
    <property type="project" value="UniProtKB-KW"/>
</dbReference>
<dbReference type="SUPFAM" id="SSF51161">
    <property type="entry name" value="Trimeric LpxA-like enzymes"/>
    <property type="match status" value="1"/>
</dbReference>
<dbReference type="GO" id="GO:0016779">
    <property type="term" value="F:nucleotidyltransferase activity"/>
    <property type="evidence" value="ECO:0007669"/>
    <property type="project" value="UniProtKB-ARBA"/>
</dbReference>
<keyword evidence="2" id="KW-0012">Acyltransferase</keyword>